<evidence type="ECO:0000313" key="3">
    <source>
        <dbReference type="Proteomes" id="UP001153076"/>
    </source>
</evidence>
<gene>
    <name evidence="2" type="ORF">Cgig2_012758</name>
</gene>
<evidence type="ECO:0000259" key="1">
    <source>
        <dbReference type="Pfam" id="PF25349"/>
    </source>
</evidence>
<dbReference type="AlphaFoldDB" id="A0A9Q1QFK2"/>
<dbReference type="InterPro" id="IPR057619">
    <property type="entry name" value="PH_PHS1"/>
</dbReference>
<name>A0A9Q1QFK2_9CARY</name>
<evidence type="ECO:0000313" key="2">
    <source>
        <dbReference type="EMBL" id="KAJ8440322.1"/>
    </source>
</evidence>
<dbReference type="Proteomes" id="UP001153076">
    <property type="component" value="Unassembled WGS sequence"/>
</dbReference>
<dbReference type="Pfam" id="PF25349">
    <property type="entry name" value="PH_PHS1"/>
    <property type="match status" value="1"/>
</dbReference>
<feature type="domain" description="Poor homologous synapsis 1 PH" evidence="1">
    <location>
        <begin position="2"/>
        <end position="52"/>
    </location>
</feature>
<protein>
    <recommendedName>
        <fullName evidence="1">Poor homologous synapsis 1 PH domain-containing protein</fullName>
    </recommendedName>
</protein>
<dbReference type="OrthoDB" id="1864854at2759"/>
<dbReference type="EMBL" id="JAKOGI010000193">
    <property type="protein sequence ID" value="KAJ8440322.1"/>
    <property type="molecule type" value="Genomic_DNA"/>
</dbReference>
<reference evidence="2" key="1">
    <citation type="submission" date="2022-04" db="EMBL/GenBank/DDBJ databases">
        <title>Carnegiea gigantea Genome sequencing and assembly v2.</title>
        <authorList>
            <person name="Copetti D."/>
            <person name="Sanderson M.J."/>
            <person name="Burquez A."/>
            <person name="Wojciechowski M.F."/>
        </authorList>
    </citation>
    <scope>NUCLEOTIDE SEQUENCE</scope>
    <source>
        <strain evidence="2">SGP5-SGP5p</strain>
        <tissue evidence="2">Aerial part</tissue>
    </source>
</reference>
<keyword evidence="3" id="KW-1185">Reference proteome</keyword>
<sequence length="153" mass="17107">MSDHAECHIRGSRVIFASYRDNMGQIQKFAMRFSSCAEAQTFMESLKCLQDQLKVGCSDAMLSSVFHHRIAQEPSYVNQSAECTLQCQPSINQEHLPYLCSQQAMFNNPTEVLDFSLPTSFTALLSERCAETKPDMLDKIDGIMTLLGGDLAL</sequence>
<accession>A0A9Q1QFK2</accession>
<organism evidence="2 3">
    <name type="scientific">Carnegiea gigantea</name>
    <dbReference type="NCBI Taxonomy" id="171969"/>
    <lineage>
        <taxon>Eukaryota</taxon>
        <taxon>Viridiplantae</taxon>
        <taxon>Streptophyta</taxon>
        <taxon>Embryophyta</taxon>
        <taxon>Tracheophyta</taxon>
        <taxon>Spermatophyta</taxon>
        <taxon>Magnoliopsida</taxon>
        <taxon>eudicotyledons</taxon>
        <taxon>Gunneridae</taxon>
        <taxon>Pentapetalae</taxon>
        <taxon>Caryophyllales</taxon>
        <taxon>Cactineae</taxon>
        <taxon>Cactaceae</taxon>
        <taxon>Cactoideae</taxon>
        <taxon>Echinocereeae</taxon>
        <taxon>Carnegiea</taxon>
    </lineage>
</organism>
<proteinExistence type="predicted"/>
<comment type="caution">
    <text evidence="2">The sequence shown here is derived from an EMBL/GenBank/DDBJ whole genome shotgun (WGS) entry which is preliminary data.</text>
</comment>